<dbReference type="Ensembl" id="ENSACOT00000006482.1">
    <property type="protein sequence ID" value="ENSACOP00000006254.1"/>
    <property type="gene ID" value="ENSACOG00000004361.1"/>
</dbReference>
<evidence type="ECO:0000256" key="1">
    <source>
        <dbReference type="ARBA" id="ARBA00004395"/>
    </source>
</evidence>
<reference evidence="13" key="2">
    <citation type="submission" date="2025-09" db="UniProtKB">
        <authorList>
            <consortium name="Ensembl"/>
        </authorList>
    </citation>
    <scope>IDENTIFICATION</scope>
</reference>
<evidence type="ECO:0000256" key="8">
    <source>
        <dbReference type="ARBA" id="ARBA00031339"/>
    </source>
</evidence>
<feature type="coiled-coil region" evidence="9">
    <location>
        <begin position="178"/>
        <end position="233"/>
    </location>
</feature>
<evidence type="ECO:0000256" key="10">
    <source>
        <dbReference type="SAM" id="MobiDB-lite"/>
    </source>
</evidence>
<evidence type="ECO:0000313" key="13">
    <source>
        <dbReference type="Ensembl" id="ENSACOP00000006254.1"/>
    </source>
</evidence>
<evidence type="ECO:0000259" key="11">
    <source>
        <dbReference type="Pfam" id="PF04136"/>
    </source>
</evidence>
<feature type="compositionally biased region" description="Low complexity" evidence="10">
    <location>
        <begin position="24"/>
        <end position="43"/>
    </location>
</feature>
<comment type="similarity">
    <text evidence="2">Belongs to the COG3 family.</text>
</comment>
<proteinExistence type="inferred from homology"/>
<organism evidence="13 14">
    <name type="scientific">Amazona collaria</name>
    <name type="common">yellow-billed parrot</name>
    <dbReference type="NCBI Taxonomy" id="241587"/>
    <lineage>
        <taxon>Eukaryota</taxon>
        <taxon>Metazoa</taxon>
        <taxon>Chordata</taxon>
        <taxon>Craniata</taxon>
        <taxon>Vertebrata</taxon>
        <taxon>Euteleostomi</taxon>
        <taxon>Archelosauria</taxon>
        <taxon>Archosauria</taxon>
        <taxon>Dinosauria</taxon>
        <taxon>Saurischia</taxon>
        <taxon>Theropoda</taxon>
        <taxon>Coelurosauria</taxon>
        <taxon>Aves</taxon>
        <taxon>Neognathae</taxon>
        <taxon>Neoaves</taxon>
        <taxon>Telluraves</taxon>
        <taxon>Australaves</taxon>
        <taxon>Psittaciformes</taxon>
        <taxon>Psittacidae</taxon>
        <taxon>Amazona</taxon>
    </lineage>
</organism>
<sequence length="857" mass="96801">MTLLSRDAERGALASPEALPRCSAPPRSAGGRAAAPPSAASMAEPPPVEPSGRDVRDRLSLWDRRPQPAAPLSDRQTDSVLELKAAAENLPVPPELPIEDLCSLTSQSLAVTLTAAVPESTEDVLLKGFAVLGMEDEKIETAQQFFSWFAQVQTQMDQDEGAKYRQMRDYLSGFQEQCDAILNDVNSALQHLESLQKQYLFVSTKTGTLHEACEQLLKEQSELVDLAENIQQKLSYFNELESINTKLNSPTLSVNSEGFIPMLAKLDDCIAYISSHPNFKDYPVYLIKFKQCLSKAMHLIKTYTVNTLQNLTSQLMKRDPSAVPNSDNAFTLFYVKFRAAAPKVRTLIEQVEQRSEKMPEYQQVLNEIHQCYLDQRELLLGPSIASTVTELTSQNNRDHCALVRSGCAFMVHVCQDEHQLYNEFFTKPTPKLDELLEKLCLSLYDVLRPMIIHVIHLETLSELCGILKNEMLEDHVQNNAEQLGAFAAGVKQMLEDVQERLVYRTHIYIQTDITGYKPAPGDLAYPDKLEMMEQIAQSLKEEQKKLPSEASFSDVRLEDPESCNLVKSGSAETHNPRHQTTISPADLHGMWYPTVRRTLVCLSKLYRCIDRAVFQGLSQEALSACIHSLLGAADSISKNKTQVDGQLFLIKHLLILREQIAPFHTDFTIKEISLDLKKTRDAAFKILNPKAVSRFFRLNSNNALIQFLLEVAALKTTATQGGPRYSLSQQPWAQPAKINDVVSSTYKTIKTKLPSTLRSMSLYLSNKDTELILFKPVKNNIQQMFQKLHALLREEFSNEDLQIIACPSMEQFYRRTAWSLYRVMTDLIHTLYRSTSSRGLWVVLCNVSVKLPFTLWL</sequence>
<dbReference type="Pfam" id="PF20671">
    <property type="entry name" value="COG3_C"/>
    <property type="match status" value="1"/>
</dbReference>
<keyword evidence="4" id="KW-0813">Transport</keyword>
<evidence type="ECO:0000256" key="7">
    <source>
        <dbReference type="ARBA" id="ARBA00023136"/>
    </source>
</evidence>
<dbReference type="GO" id="GO:0005801">
    <property type="term" value="C:cis-Golgi network"/>
    <property type="evidence" value="ECO:0007669"/>
    <property type="project" value="InterPro"/>
</dbReference>
<comment type="subcellular location">
    <subcellularLocation>
        <location evidence="1">Golgi apparatus membrane</location>
        <topology evidence="1">Peripheral membrane protein</topology>
    </subcellularLocation>
</comment>
<keyword evidence="14" id="KW-1185">Reference proteome</keyword>
<evidence type="ECO:0000256" key="5">
    <source>
        <dbReference type="ARBA" id="ARBA00022927"/>
    </source>
</evidence>
<dbReference type="Pfam" id="PF04136">
    <property type="entry name" value="COG3_N"/>
    <property type="match status" value="1"/>
</dbReference>
<dbReference type="GO" id="GO:0006886">
    <property type="term" value="P:intracellular protein transport"/>
    <property type="evidence" value="ECO:0007669"/>
    <property type="project" value="InterPro"/>
</dbReference>
<dbReference type="PANTHER" id="PTHR13302">
    <property type="entry name" value="CONSERVED OLIGOMERIC GOLGI COMPLEX COMPONENT 3"/>
    <property type="match status" value="1"/>
</dbReference>
<keyword evidence="5" id="KW-0653">Protein transport</keyword>
<dbReference type="InterPro" id="IPR048320">
    <property type="entry name" value="COG3_N"/>
</dbReference>
<reference evidence="13" key="1">
    <citation type="submission" date="2025-08" db="UniProtKB">
        <authorList>
            <consortium name="Ensembl"/>
        </authorList>
    </citation>
    <scope>IDENTIFICATION</scope>
</reference>
<evidence type="ECO:0000256" key="2">
    <source>
        <dbReference type="ARBA" id="ARBA00009936"/>
    </source>
</evidence>
<dbReference type="GO" id="GO:0017119">
    <property type="term" value="C:Golgi transport complex"/>
    <property type="evidence" value="ECO:0007669"/>
    <property type="project" value="TreeGrafter"/>
</dbReference>
<dbReference type="Proteomes" id="UP000694522">
    <property type="component" value="Unplaced"/>
</dbReference>
<evidence type="ECO:0000256" key="4">
    <source>
        <dbReference type="ARBA" id="ARBA00022448"/>
    </source>
</evidence>
<feature type="region of interest" description="Disordered" evidence="10">
    <location>
        <begin position="1"/>
        <end position="57"/>
    </location>
</feature>
<dbReference type="AlphaFoldDB" id="A0A8B9F886"/>
<dbReference type="InterPro" id="IPR048685">
    <property type="entry name" value="COG3_C"/>
</dbReference>
<protein>
    <recommendedName>
        <fullName evidence="3">Conserved oligomeric Golgi complex subunit 3</fullName>
    </recommendedName>
    <alternativeName>
        <fullName evidence="8">Component of oligomeric Golgi complex 3</fullName>
    </alternativeName>
</protein>
<evidence type="ECO:0000259" key="12">
    <source>
        <dbReference type="Pfam" id="PF20671"/>
    </source>
</evidence>
<feature type="domain" description="Conserved oligomeric Golgi complex subunit 3 N-terminal" evidence="11">
    <location>
        <begin position="167"/>
        <end position="310"/>
    </location>
</feature>
<feature type="domain" description="Conserved oligomeric Golgi complex subunit 3 C-terminal" evidence="12">
    <location>
        <begin position="331"/>
        <end position="678"/>
    </location>
</feature>
<feature type="compositionally biased region" description="Basic and acidic residues" evidence="10">
    <location>
        <begin position="1"/>
        <end position="10"/>
    </location>
</feature>
<evidence type="ECO:0000256" key="9">
    <source>
        <dbReference type="SAM" id="Coils"/>
    </source>
</evidence>
<keyword evidence="9" id="KW-0175">Coiled coil</keyword>
<name>A0A8B9F886_9PSIT</name>
<evidence type="ECO:0000256" key="3">
    <source>
        <dbReference type="ARBA" id="ARBA00020976"/>
    </source>
</evidence>
<dbReference type="PANTHER" id="PTHR13302:SF8">
    <property type="entry name" value="CONSERVED OLIGOMERIC GOLGI COMPLEX SUBUNIT 3"/>
    <property type="match status" value="1"/>
</dbReference>
<evidence type="ECO:0000313" key="14">
    <source>
        <dbReference type="Proteomes" id="UP000694522"/>
    </source>
</evidence>
<keyword evidence="6" id="KW-0333">Golgi apparatus</keyword>
<dbReference type="InterPro" id="IPR007265">
    <property type="entry name" value="COG_su3"/>
</dbReference>
<dbReference type="GO" id="GO:0007030">
    <property type="term" value="P:Golgi organization"/>
    <property type="evidence" value="ECO:0007669"/>
    <property type="project" value="TreeGrafter"/>
</dbReference>
<accession>A0A8B9F886</accession>
<dbReference type="GO" id="GO:0000139">
    <property type="term" value="C:Golgi membrane"/>
    <property type="evidence" value="ECO:0007669"/>
    <property type="project" value="UniProtKB-SubCell"/>
</dbReference>
<keyword evidence="7" id="KW-0472">Membrane</keyword>
<dbReference type="GO" id="GO:0006891">
    <property type="term" value="P:intra-Golgi vesicle-mediated transport"/>
    <property type="evidence" value="ECO:0007669"/>
    <property type="project" value="TreeGrafter"/>
</dbReference>
<evidence type="ECO:0000256" key="6">
    <source>
        <dbReference type="ARBA" id="ARBA00023034"/>
    </source>
</evidence>